<keyword evidence="2" id="KW-0067">ATP-binding</keyword>
<evidence type="ECO:0000313" key="6">
    <source>
        <dbReference type="EMBL" id="KKL95635.1"/>
    </source>
</evidence>
<dbReference type="AlphaFoldDB" id="A0A0F9IPG6"/>
<proteinExistence type="predicted"/>
<accession>A0A0F9IPG6</accession>
<feature type="domain" description="Bacterial type II secretion system protein E" evidence="4">
    <location>
        <begin position="126"/>
        <end position="256"/>
    </location>
</feature>
<evidence type="ECO:0000256" key="1">
    <source>
        <dbReference type="ARBA" id="ARBA00022741"/>
    </source>
</evidence>
<dbReference type="NCBIfam" id="TIGR01764">
    <property type="entry name" value="excise"/>
    <property type="match status" value="1"/>
</dbReference>
<organism evidence="6">
    <name type="scientific">marine sediment metagenome</name>
    <dbReference type="NCBI Taxonomy" id="412755"/>
    <lineage>
        <taxon>unclassified sequences</taxon>
        <taxon>metagenomes</taxon>
        <taxon>ecological metagenomes</taxon>
    </lineage>
</organism>
<name>A0A0F9IPG6_9ZZZZ</name>
<dbReference type="SUPFAM" id="SSF52540">
    <property type="entry name" value="P-loop containing nucleoside triphosphate hydrolases"/>
    <property type="match status" value="1"/>
</dbReference>
<dbReference type="InterPro" id="IPR001482">
    <property type="entry name" value="T2SS/T4SS_dom"/>
</dbReference>
<keyword evidence="1" id="KW-0547">Nucleotide-binding</keyword>
<feature type="compositionally biased region" description="Basic residues" evidence="3">
    <location>
        <begin position="15"/>
        <end position="36"/>
    </location>
</feature>
<dbReference type="GO" id="GO:0016887">
    <property type="term" value="F:ATP hydrolysis activity"/>
    <property type="evidence" value="ECO:0007669"/>
    <property type="project" value="TreeGrafter"/>
</dbReference>
<comment type="caution">
    <text evidence="6">The sequence shown here is derived from an EMBL/GenBank/DDBJ whole genome shotgun (WGS) entry which is preliminary data.</text>
</comment>
<dbReference type="InterPro" id="IPR041657">
    <property type="entry name" value="HTH_17"/>
</dbReference>
<evidence type="ECO:0008006" key="7">
    <source>
        <dbReference type="Google" id="ProtNLM"/>
    </source>
</evidence>
<evidence type="ECO:0000256" key="2">
    <source>
        <dbReference type="ARBA" id="ARBA00022840"/>
    </source>
</evidence>
<feature type="non-terminal residue" evidence="6">
    <location>
        <position position="257"/>
    </location>
</feature>
<dbReference type="GO" id="GO:0003677">
    <property type="term" value="F:DNA binding"/>
    <property type="evidence" value="ECO:0007669"/>
    <property type="project" value="InterPro"/>
</dbReference>
<feature type="domain" description="Helix-turn-helix" evidence="5">
    <location>
        <begin position="45"/>
        <end position="92"/>
    </location>
</feature>
<reference evidence="6" key="1">
    <citation type="journal article" date="2015" name="Nature">
        <title>Complex archaea that bridge the gap between prokaryotes and eukaryotes.</title>
        <authorList>
            <person name="Spang A."/>
            <person name="Saw J.H."/>
            <person name="Jorgensen S.L."/>
            <person name="Zaremba-Niedzwiedzka K."/>
            <person name="Martijn J."/>
            <person name="Lind A.E."/>
            <person name="van Eijk R."/>
            <person name="Schleper C."/>
            <person name="Guy L."/>
            <person name="Ettema T.J."/>
        </authorList>
    </citation>
    <scope>NUCLEOTIDE SEQUENCE</scope>
</reference>
<dbReference type="PANTHER" id="PTHR30258:SF2">
    <property type="entry name" value="COMG OPERON PROTEIN 1"/>
    <property type="match status" value="1"/>
</dbReference>
<dbReference type="Gene3D" id="3.30.450.90">
    <property type="match status" value="1"/>
</dbReference>
<sequence length="257" mass="28384">MAAKRKTAKAAPARSSRKAPKTARKAPAKRTARKPPPKANGADLLNMDQAIGLLKTTRATFYRWLRAGRIKGMKVGRQWRFYKAEIDRFLKGKAPTIELPTDIGPLLKDLTAQLTKAGGKDPSPSDASGVARTVEVLITLAARMRASDIHIEPYEQHAAARIRVDGVLHSVAEFDLRLLPAIVEHFKRLAACDVLEKRLPQDGRIKLSLTQDGGRRELDLRVCFLPAVMGEAVTVRILARDEGLISLDRIDYAPADR</sequence>
<gene>
    <name evidence="6" type="ORF">LCGC14_1852600</name>
</gene>
<dbReference type="GO" id="GO:0005524">
    <property type="term" value="F:ATP binding"/>
    <property type="evidence" value="ECO:0007669"/>
    <property type="project" value="UniProtKB-KW"/>
</dbReference>
<evidence type="ECO:0000259" key="5">
    <source>
        <dbReference type="Pfam" id="PF12728"/>
    </source>
</evidence>
<dbReference type="EMBL" id="LAZR01018626">
    <property type="protein sequence ID" value="KKL95635.1"/>
    <property type="molecule type" value="Genomic_DNA"/>
</dbReference>
<dbReference type="InterPro" id="IPR010093">
    <property type="entry name" value="SinI_DNA-bd"/>
</dbReference>
<dbReference type="Pfam" id="PF12728">
    <property type="entry name" value="HTH_17"/>
    <property type="match status" value="1"/>
</dbReference>
<protein>
    <recommendedName>
        <fullName evidence="7">Helix-turn-helix domain-containing protein</fullName>
    </recommendedName>
</protein>
<dbReference type="PANTHER" id="PTHR30258">
    <property type="entry name" value="TYPE II SECRETION SYSTEM PROTEIN GSPE-RELATED"/>
    <property type="match status" value="1"/>
</dbReference>
<dbReference type="GO" id="GO:0005886">
    <property type="term" value="C:plasma membrane"/>
    <property type="evidence" value="ECO:0007669"/>
    <property type="project" value="TreeGrafter"/>
</dbReference>
<dbReference type="InterPro" id="IPR027417">
    <property type="entry name" value="P-loop_NTPase"/>
</dbReference>
<evidence type="ECO:0000256" key="3">
    <source>
        <dbReference type="SAM" id="MobiDB-lite"/>
    </source>
</evidence>
<dbReference type="Pfam" id="PF00437">
    <property type="entry name" value="T2SSE"/>
    <property type="match status" value="1"/>
</dbReference>
<evidence type="ECO:0000259" key="4">
    <source>
        <dbReference type="Pfam" id="PF00437"/>
    </source>
</evidence>
<feature type="region of interest" description="Disordered" evidence="3">
    <location>
        <begin position="1"/>
        <end position="42"/>
    </location>
</feature>